<comment type="caution">
    <text evidence="11">The sequence shown here is derived from an EMBL/GenBank/DDBJ whole genome shotgun (WGS) entry which is preliminary data.</text>
</comment>
<evidence type="ECO:0000256" key="4">
    <source>
        <dbReference type="ARBA" id="ARBA00022692"/>
    </source>
</evidence>
<evidence type="ECO:0000256" key="3">
    <source>
        <dbReference type="ARBA" id="ARBA00022475"/>
    </source>
</evidence>
<comment type="function">
    <text evidence="9">Part of the twin-arginine translocation (Tat) system that transports large folded proteins containing a characteristic twin-arginine motif in their signal peptide across membranes. Together with TatC, TatB is part of a receptor directly interacting with Tat signal peptides. TatB may form an oligomeric binding site that transiently accommodates folded Tat precursor proteins before their translocation.</text>
</comment>
<dbReference type="NCBIfam" id="TIGR01410">
    <property type="entry name" value="tatB"/>
    <property type="match status" value="1"/>
</dbReference>
<accession>A0A5C8PIW4</accession>
<evidence type="ECO:0000256" key="5">
    <source>
        <dbReference type="ARBA" id="ARBA00022927"/>
    </source>
</evidence>
<evidence type="ECO:0000256" key="10">
    <source>
        <dbReference type="SAM" id="MobiDB-lite"/>
    </source>
</evidence>
<evidence type="ECO:0000256" key="6">
    <source>
        <dbReference type="ARBA" id="ARBA00022989"/>
    </source>
</evidence>
<dbReference type="OrthoDB" id="7206969at2"/>
<reference evidence="11 12" key="1">
    <citation type="submission" date="2019-06" db="EMBL/GenBank/DDBJ databases">
        <title>New taxonomy in bacterial strain CC-CFT640, isolated from vineyard.</title>
        <authorList>
            <person name="Lin S.-Y."/>
            <person name="Tsai C.-F."/>
            <person name="Young C.-C."/>
        </authorList>
    </citation>
    <scope>NUCLEOTIDE SEQUENCE [LARGE SCALE GENOMIC DNA]</scope>
    <source>
        <strain evidence="11 12">CC-CFT640</strain>
    </source>
</reference>
<gene>
    <name evidence="9 11" type="primary">tatB</name>
    <name evidence="11" type="ORF">FHP25_20620</name>
</gene>
<dbReference type="InterPro" id="IPR003369">
    <property type="entry name" value="TatA/B/E"/>
</dbReference>
<keyword evidence="6 9" id="KW-1133">Transmembrane helix</keyword>
<evidence type="ECO:0000256" key="9">
    <source>
        <dbReference type="HAMAP-Rule" id="MF_00237"/>
    </source>
</evidence>
<dbReference type="Proteomes" id="UP000321638">
    <property type="component" value="Unassembled WGS sequence"/>
</dbReference>
<comment type="similarity">
    <text evidence="9">Belongs to the TatB family.</text>
</comment>
<evidence type="ECO:0000256" key="2">
    <source>
        <dbReference type="ARBA" id="ARBA00022448"/>
    </source>
</evidence>
<evidence type="ECO:0000256" key="1">
    <source>
        <dbReference type="ARBA" id="ARBA00004167"/>
    </source>
</evidence>
<keyword evidence="5 9" id="KW-0653">Protein transport</keyword>
<protein>
    <recommendedName>
        <fullName evidence="9">Sec-independent protein translocase protein TatB</fullName>
    </recommendedName>
</protein>
<dbReference type="RefSeq" id="WP_147848859.1">
    <property type="nucleotide sequence ID" value="NZ_VDUZ01000024.1"/>
</dbReference>
<organism evidence="11 12">
    <name type="scientific">Vineibacter terrae</name>
    <dbReference type="NCBI Taxonomy" id="2586908"/>
    <lineage>
        <taxon>Bacteria</taxon>
        <taxon>Pseudomonadati</taxon>
        <taxon>Pseudomonadota</taxon>
        <taxon>Alphaproteobacteria</taxon>
        <taxon>Hyphomicrobiales</taxon>
        <taxon>Vineibacter</taxon>
    </lineage>
</organism>
<keyword evidence="8 9" id="KW-0472">Membrane</keyword>
<feature type="compositionally biased region" description="Pro residues" evidence="10">
    <location>
        <begin position="170"/>
        <end position="181"/>
    </location>
</feature>
<dbReference type="HAMAP" id="MF_00237">
    <property type="entry name" value="TatB"/>
    <property type="match status" value="1"/>
</dbReference>
<dbReference type="EMBL" id="VDUZ01000024">
    <property type="protein sequence ID" value="TXL73585.1"/>
    <property type="molecule type" value="Genomic_DNA"/>
</dbReference>
<dbReference type="Gene3D" id="1.20.5.3310">
    <property type="match status" value="1"/>
</dbReference>
<keyword evidence="4 9" id="KW-0812">Transmembrane</keyword>
<dbReference type="PANTHER" id="PTHR33162">
    <property type="entry name" value="SEC-INDEPENDENT PROTEIN TRANSLOCASE PROTEIN TATA, CHLOROPLASTIC"/>
    <property type="match status" value="1"/>
</dbReference>
<keyword evidence="2 9" id="KW-0813">Transport</keyword>
<proteinExistence type="inferred from homology"/>
<dbReference type="GO" id="GO:0033281">
    <property type="term" value="C:TAT protein transport complex"/>
    <property type="evidence" value="ECO:0007669"/>
    <property type="project" value="UniProtKB-UniRule"/>
</dbReference>
<comment type="subunit">
    <text evidence="9">The Tat system comprises two distinct complexes: a TatABC complex, containing multiple copies of TatA, TatB and TatC subunits, and a separate TatA complex, containing only TatA subunits. Substrates initially bind to the TatABC complex, which probably triggers association of the separate TatA complex to form the active translocon.</text>
</comment>
<dbReference type="Pfam" id="PF02416">
    <property type="entry name" value="TatA_B_E"/>
    <property type="match status" value="1"/>
</dbReference>
<evidence type="ECO:0000313" key="11">
    <source>
        <dbReference type="EMBL" id="TXL73585.1"/>
    </source>
</evidence>
<dbReference type="AlphaFoldDB" id="A0A5C8PIW4"/>
<name>A0A5C8PIW4_9HYPH</name>
<sequence length="181" mass="18667">MFGIDTPELMVIAVVALIVIGPKELPGVLRSIGRWLATARNMAGEFRGHVDDMMRQAELDDLKKQVEAGAKDAVLDLQGLDPTREIKAAIQEGASDAEKEMAAAKASIDAATAETVPPPPVATAELTAPADAGTVPTHTDVVAANEATPANEAVPEPETVPATPASTDEAPPPPPQKIAVG</sequence>
<dbReference type="PRINTS" id="PR01506">
    <property type="entry name" value="TATBPROTEIN"/>
</dbReference>
<keyword evidence="7 9" id="KW-0811">Translocation</keyword>
<keyword evidence="12" id="KW-1185">Reference proteome</keyword>
<feature type="region of interest" description="Disordered" evidence="10">
    <location>
        <begin position="129"/>
        <end position="181"/>
    </location>
</feature>
<keyword evidence="3 9" id="KW-1003">Cell membrane</keyword>
<dbReference type="GO" id="GO:0008320">
    <property type="term" value="F:protein transmembrane transporter activity"/>
    <property type="evidence" value="ECO:0007669"/>
    <property type="project" value="UniProtKB-UniRule"/>
</dbReference>
<dbReference type="InterPro" id="IPR018448">
    <property type="entry name" value="TatB"/>
</dbReference>
<dbReference type="GO" id="GO:0043953">
    <property type="term" value="P:protein transport by the Tat complex"/>
    <property type="evidence" value="ECO:0007669"/>
    <property type="project" value="UniProtKB-UniRule"/>
</dbReference>
<comment type="subcellular location">
    <subcellularLocation>
        <location evidence="9">Cell membrane</location>
        <topology evidence="9">Single-pass membrane protein</topology>
    </subcellularLocation>
    <subcellularLocation>
        <location evidence="1">Membrane</location>
        <topology evidence="1">Single-pass membrane protein</topology>
    </subcellularLocation>
</comment>
<evidence type="ECO:0000256" key="7">
    <source>
        <dbReference type="ARBA" id="ARBA00023010"/>
    </source>
</evidence>
<evidence type="ECO:0000313" key="12">
    <source>
        <dbReference type="Proteomes" id="UP000321638"/>
    </source>
</evidence>
<dbReference type="PANTHER" id="PTHR33162:SF1">
    <property type="entry name" value="SEC-INDEPENDENT PROTEIN TRANSLOCASE PROTEIN TATA, CHLOROPLASTIC"/>
    <property type="match status" value="1"/>
</dbReference>
<evidence type="ECO:0000256" key="8">
    <source>
        <dbReference type="ARBA" id="ARBA00023136"/>
    </source>
</evidence>